<dbReference type="InterPro" id="IPR028098">
    <property type="entry name" value="Glyco_trans_4-like_N"/>
</dbReference>
<feature type="domain" description="Glycosyl transferase family 1" evidence="1">
    <location>
        <begin position="199"/>
        <end position="348"/>
    </location>
</feature>
<name>A0A1M7Y8G3_9FIRM</name>
<evidence type="ECO:0000259" key="1">
    <source>
        <dbReference type="Pfam" id="PF00534"/>
    </source>
</evidence>
<dbReference type="STRING" id="1121345.SAMN02745217_02067"/>
<reference evidence="3 4" key="1">
    <citation type="submission" date="2016-12" db="EMBL/GenBank/DDBJ databases">
        <authorList>
            <person name="Song W.-J."/>
            <person name="Kurnit D.M."/>
        </authorList>
    </citation>
    <scope>NUCLEOTIDE SEQUENCE [LARGE SCALE GENOMIC DNA]</scope>
    <source>
        <strain evidence="3 4">DSM 12503</strain>
    </source>
</reference>
<evidence type="ECO:0000259" key="2">
    <source>
        <dbReference type="Pfam" id="PF13439"/>
    </source>
</evidence>
<dbReference type="AlphaFoldDB" id="A0A1M7Y8G3"/>
<sequence>MNIGLFTETYYPEINGVANSVFILKRELETLGHTVYVFTTTTPGAPEYEYNVFRVPSLPFILITERRIGMFYQPKLAGTIKKLNLDIIHTHTEFSLGIFGRIMAKELKIPMIHTYHTIYEDYTHYLTHFKSLDGRAKAFARIFTKVCCNTVAHVIVPTEKVRELLQKYSVHRDISVIPTGVDLKKFDPFLYQPEEIKRLKGEYSIGKEEKVILYVGRVSREKNIIEIVNAMEGYMKERKTVKFLVIGGGPEMDELRSRTRALKLEDRIIFAGAKPWDKIGLYYQLGDVFVSASKSETQGLTYIEAMAAGLPAVAKEDDCLNDILIDGVNGYKFNNKEELMSGLDKVLFADKITPYGENARKLMQKFSTEAFGKSVEAVYAEVLEERHSSEQTDYSENKKINYLF</sequence>
<dbReference type="SUPFAM" id="SSF53756">
    <property type="entry name" value="UDP-Glycosyltransferase/glycogen phosphorylase"/>
    <property type="match status" value="1"/>
</dbReference>
<dbReference type="PANTHER" id="PTHR45947">
    <property type="entry name" value="SULFOQUINOVOSYL TRANSFERASE SQD2"/>
    <property type="match status" value="1"/>
</dbReference>
<dbReference type="Pfam" id="PF13439">
    <property type="entry name" value="Glyco_transf_4"/>
    <property type="match status" value="1"/>
</dbReference>
<dbReference type="Gene3D" id="3.40.50.2000">
    <property type="entry name" value="Glycogen Phosphorylase B"/>
    <property type="match status" value="2"/>
</dbReference>
<dbReference type="Pfam" id="PF00534">
    <property type="entry name" value="Glycos_transf_1"/>
    <property type="match status" value="1"/>
</dbReference>
<accession>A0A1M7Y8G3</accession>
<gene>
    <name evidence="3" type="ORF">SAMN02745217_02067</name>
</gene>
<dbReference type="EMBL" id="FRFD01000005">
    <property type="protein sequence ID" value="SHO48861.1"/>
    <property type="molecule type" value="Genomic_DNA"/>
</dbReference>
<keyword evidence="3" id="KW-0808">Transferase</keyword>
<dbReference type="CDD" id="cd03817">
    <property type="entry name" value="GT4_UGDG-like"/>
    <property type="match status" value="1"/>
</dbReference>
<dbReference type="RefSeq" id="WP_073588751.1">
    <property type="nucleotide sequence ID" value="NZ_FRFD01000005.1"/>
</dbReference>
<dbReference type="OrthoDB" id="9802525at2"/>
<dbReference type="Proteomes" id="UP000184612">
    <property type="component" value="Unassembled WGS sequence"/>
</dbReference>
<dbReference type="GO" id="GO:0016758">
    <property type="term" value="F:hexosyltransferase activity"/>
    <property type="evidence" value="ECO:0007669"/>
    <property type="project" value="TreeGrafter"/>
</dbReference>
<keyword evidence="4" id="KW-1185">Reference proteome</keyword>
<dbReference type="InterPro" id="IPR050194">
    <property type="entry name" value="Glycosyltransferase_grp1"/>
</dbReference>
<evidence type="ECO:0000313" key="4">
    <source>
        <dbReference type="Proteomes" id="UP000184612"/>
    </source>
</evidence>
<evidence type="ECO:0000313" key="3">
    <source>
        <dbReference type="EMBL" id="SHO48861.1"/>
    </source>
</evidence>
<protein>
    <submittedName>
        <fullName evidence="3">1,2-diacylglycerol 3-alpha-glucosyltransferase</fullName>
    </submittedName>
</protein>
<feature type="domain" description="Glycosyltransferase subfamily 4-like N-terminal" evidence="2">
    <location>
        <begin position="14"/>
        <end position="184"/>
    </location>
</feature>
<dbReference type="InterPro" id="IPR001296">
    <property type="entry name" value="Glyco_trans_1"/>
</dbReference>
<organism evidence="3 4">
    <name type="scientific">Anaerocolumna xylanovorans DSM 12503</name>
    <dbReference type="NCBI Taxonomy" id="1121345"/>
    <lineage>
        <taxon>Bacteria</taxon>
        <taxon>Bacillati</taxon>
        <taxon>Bacillota</taxon>
        <taxon>Clostridia</taxon>
        <taxon>Lachnospirales</taxon>
        <taxon>Lachnospiraceae</taxon>
        <taxon>Anaerocolumna</taxon>
    </lineage>
</organism>
<dbReference type="PANTHER" id="PTHR45947:SF3">
    <property type="entry name" value="SULFOQUINOVOSYL TRANSFERASE SQD2"/>
    <property type="match status" value="1"/>
</dbReference>
<proteinExistence type="predicted"/>